<dbReference type="AlphaFoldDB" id="A0A9D2M7E2"/>
<reference evidence="2" key="1">
    <citation type="journal article" date="2021" name="PeerJ">
        <title>Extensive microbial diversity within the chicken gut microbiome revealed by metagenomics and culture.</title>
        <authorList>
            <person name="Gilroy R."/>
            <person name="Ravi A."/>
            <person name="Getino M."/>
            <person name="Pursley I."/>
            <person name="Horton D.L."/>
            <person name="Alikhan N.F."/>
            <person name="Baker D."/>
            <person name="Gharbi K."/>
            <person name="Hall N."/>
            <person name="Watson M."/>
            <person name="Adriaenssens E.M."/>
            <person name="Foster-Nyarko E."/>
            <person name="Jarju S."/>
            <person name="Secka A."/>
            <person name="Antonio M."/>
            <person name="Oren A."/>
            <person name="Chaudhuri R.R."/>
            <person name="La Ragione R."/>
            <person name="Hildebrand F."/>
            <person name="Pallen M.J."/>
        </authorList>
    </citation>
    <scope>NUCLEOTIDE SEQUENCE</scope>
    <source>
        <strain evidence="2">ChiBcec8-13705</strain>
    </source>
</reference>
<proteinExistence type="predicted"/>
<reference evidence="2" key="2">
    <citation type="submission" date="2021-04" db="EMBL/GenBank/DDBJ databases">
        <authorList>
            <person name="Gilroy R."/>
        </authorList>
    </citation>
    <scope>NUCLEOTIDE SEQUENCE</scope>
    <source>
        <strain evidence="2">ChiBcec8-13705</strain>
    </source>
</reference>
<feature type="domain" description="NAD-dependent epimerase/dehydratase" evidence="1">
    <location>
        <begin position="30"/>
        <end position="220"/>
    </location>
</feature>
<accession>A0A9D2M7E2</accession>
<evidence type="ECO:0000313" key="2">
    <source>
        <dbReference type="EMBL" id="HJB42031.1"/>
    </source>
</evidence>
<organism evidence="2 3">
    <name type="scientific">Candidatus Gemmiger avicola</name>
    <dbReference type="NCBI Taxonomy" id="2838605"/>
    <lineage>
        <taxon>Bacteria</taxon>
        <taxon>Bacillati</taxon>
        <taxon>Bacillota</taxon>
        <taxon>Clostridia</taxon>
        <taxon>Eubacteriales</taxon>
        <taxon>Gemmiger</taxon>
    </lineage>
</organism>
<gene>
    <name evidence="2" type="ORF">H9945_05975</name>
</gene>
<name>A0A9D2M7E2_9FIRM</name>
<dbReference type="InterPro" id="IPR036291">
    <property type="entry name" value="NAD(P)-bd_dom_sf"/>
</dbReference>
<dbReference type="Gene3D" id="3.40.50.720">
    <property type="entry name" value="NAD(P)-binding Rossmann-like Domain"/>
    <property type="match status" value="1"/>
</dbReference>
<comment type="caution">
    <text evidence="2">The sequence shown here is derived from an EMBL/GenBank/DDBJ whole genome shotgun (WGS) entry which is preliminary data.</text>
</comment>
<dbReference type="Pfam" id="PF01370">
    <property type="entry name" value="Epimerase"/>
    <property type="match status" value="1"/>
</dbReference>
<dbReference type="Proteomes" id="UP000886803">
    <property type="component" value="Unassembled WGS sequence"/>
</dbReference>
<dbReference type="EMBL" id="DWYG01000096">
    <property type="protein sequence ID" value="HJB42031.1"/>
    <property type="molecule type" value="Genomic_DNA"/>
</dbReference>
<protein>
    <submittedName>
        <fullName evidence="2">NAD(P)-dependent oxidoreductase</fullName>
    </submittedName>
</protein>
<dbReference type="SUPFAM" id="SSF51735">
    <property type="entry name" value="NAD(P)-binding Rossmann-fold domains"/>
    <property type="match status" value="1"/>
</dbReference>
<dbReference type="InterPro" id="IPR001509">
    <property type="entry name" value="Epimerase_deHydtase"/>
</dbReference>
<sequence length="338" mass="36997">MWTEEKLNEMLTTPSPALIADMQALTGDLIVLGAGGKMGPTLCVLAKHALQAAKNPARVIAVSRFHDPLVVQLLRENEVEICSADLLTPGALDALPDAENVIFMAGKKFGTEGNEYATWAMNTWLPSRVAERYKESRIVVFSSGNLYPKVPVGSGGATEDTHTEPVGEYCMSCQGRERMFEYAARTFGTRVAIYRLNYAVDLRYGVLYDMAHNILEGNPISIETPSFNCIWQGDANEAALRLLPHASAEVFPLNVTGPETAGVVPTARKLGALLGKEPRFAGTPTETAYLSNAGRMFALFGYPRVSLEELIAWQAQWILDGGRALGKPTHFEERKGRY</sequence>
<evidence type="ECO:0000313" key="3">
    <source>
        <dbReference type="Proteomes" id="UP000886803"/>
    </source>
</evidence>
<evidence type="ECO:0000259" key="1">
    <source>
        <dbReference type="Pfam" id="PF01370"/>
    </source>
</evidence>